<comment type="similarity">
    <text evidence="1">Belongs to the oxygen-dependent FAD-linked oxidoreductase family.</text>
</comment>
<dbReference type="Gene3D" id="3.40.462.20">
    <property type="match status" value="1"/>
</dbReference>
<dbReference type="InterPro" id="IPR016167">
    <property type="entry name" value="FAD-bd_PCMH_sub1"/>
</dbReference>
<reference evidence="7 8" key="1">
    <citation type="journal article" date="2020" name="Genome Biol. Evol.">
        <title>A new high-quality draft genome assembly of the Chinese cordyceps Ophiocordyceps sinensis.</title>
        <authorList>
            <person name="Shu R."/>
            <person name="Zhang J."/>
            <person name="Meng Q."/>
            <person name="Zhang H."/>
            <person name="Zhou G."/>
            <person name="Li M."/>
            <person name="Wu P."/>
            <person name="Zhao Y."/>
            <person name="Chen C."/>
            <person name="Qin Q."/>
        </authorList>
    </citation>
    <scope>NUCLEOTIDE SEQUENCE [LARGE SCALE GENOMIC DNA]</scope>
    <source>
        <strain evidence="7 8">IOZ07</strain>
    </source>
</reference>
<evidence type="ECO:0000256" key="5">
    <source>
        <dbReference type="SAM" id="SignalP"/>
    </source>
</evidence>
<dbReference type="AlphaFoldDB" id="A0A8H4LS71"/>
<keyword evidence="3" id="KW-0274">FAD</keyword>
<dbReference type="Gene3D" id="3.30.43.10">
    <property type="entry name" value="Uridine Diphospho-n-acetylenolpyruvylglucosamine Reductase, domain 2"/>
    <property type="match status" value="1"/>
</dbReference>
<dbReference type="Pfam" id="PF01565">
    <property type="entry name" value="FAD_binding_4"/>
    <property type="match status" value="1"/>
</dbReference>
<dbReference type="PROSITE" id="PS51387">
    <property type="entry name" value="FAD_PCMH"/>
    <property type="match status" value="1"/>
</dbReference>
<gene>
    <name evidence="7" type="ORF">G6O67_008615</name>
</gene>
<evidence type="ECO:0000313" key="7">
    <source>
        <dbReference type="EMBL" id="KAF4503991.1"/>
    </source>
</evidence>
<comment type="caution">
    <text evidence="7">The sequence shown here is derived from an EMBL/GenBank/DDBJ whole genome shotgun (WGS) entry which is preliminary data.</text>
</comment>
<evidence type="ECO:0000256" key="2">
    <source>
        <dbReference type="ARBA" id="ARBA00022630"/>
    </source>
</evidence>
<sequence length="537" mass="57255">MRLFLPGLLLWASMTEAATRAATAVCSTLHSRYPKHLVWDPAGTHGLQTSHGAAVYRAVLVDYWNAASASNRPACALFPSDAEHVSFAVQTLGAHPSVRFALKGGGHNPNLGFSSVRGGLLIAFRPNSQFVVPAPDGRTVHVGAGANWEHVYSALQPLGKTAVGGRLGHVGVTGLVLGGGLSYLSAQYGFACDSVVSFECVLANGTIVQASASSHPDLFFALRGGGNQYAVVISMVLKTYDVGEQGLVWGGVRTYAADQASKIMSAVSNFTANAEDPKAALIPNIIFVGAAGLSLPVALVFFFYDGRTPPAAIFDEFNAIPHLSSGTETRSYLSLTREALGGDTSGLRFQFRENTLPNMPMPAMSSFLDHHFHELLQSATAGALADLVDIRLLTFAVQPMPRAIAEASQRVGGGNALGLAPEHGDRLWVAYSLAWTSPLCDKKCPAFLRRAAESVLRLHKQKYAGAAPTNHVEGDVGFVSYNPIFMNDAMADQAVLQSYGHETYQRLRAIHQDYDPEGFFSTRQGGFKFSPQVAAAS</sequence>
<proteinExistence type="inferred from homology"/>
<dbReference type="Gene3D" id="3.30.465.10">
    <property type="match status" value="1"/>
</dbReference>
<dbReference type="InterPro" id="IPR036318">
    <property type="entry name" value="FAD-bd_PCMH-like_sf"/>
</dbReference>
<keyword evidence="5" id="KW-0732">Signal</keyword>
<protein>
    <recommendedName>
        <fullName evidence="6">FAD-binding PCMH-type domain-containing protein</fullName>
    </recommendedName>
</protein>
<evidence type="ECO:0000313" key="8">
    <source>
        <dbReference type="Proteomes" id="UP000557566"/>
    </source>
</evidence>
<dbReference type="SUPFAM" id="SSF56176">
    <property type="entry name" value="FAD-binding/transporter-associated domain-like"/>
    <property type="match status" value="1"/>
</dbReference>
<evidence type="ECO:0000256" key="1">
    <source>
        <dbReference type="ARBA" id="ARBA00005466"/>
    </source>
</evidence>
<evidence type="ECO:0000256" key="3">
    <source>
        <dbReference type="ARBA" id="ARBA00022827"/>
    </source>
</evidence>
<keyword evidence="8" id="KW-1185">Reference proteome</keyword>
<dbReference type="GO" id="GO:0016491">
    <property type="term" value="F:oxidoreductase activity"/>
    <property type="evidence" value="ECO:0007669"/>
    <property type="project" value="UniProtKB-KW"/>
</dbReference>
<feature type="signal peptide" evidence="5">
    <location>
        <begin position="1"/>
        <end position="17"/>
    </location>
</feature>
<dbReference type="InterPro" id="IPR016166">
    <property type="entry name" value="FAD-bd_PCMH"/>
</dbReference>
<dbReference type="InterPro" id="IPR006094">
    <property type="entry name" value="Oxid_FAD_bind_N"/>
</dbReference>
<dbReference type="PANTHER" id="PTHR42973:SF13">
    <property type="entry name" value="FAD-BINDING PCMH-TYPE DOMAIN-CONTAINING PROTEIN"/>
    <property type="match status" value="1"/>
</dbReference>
<keyword evidence="2" id="KW-0285">Flavoprotein</keyword>
<keyword evidence="4" id="KW-0560">Oxidoreductase</keyword>
<evidence type="ECO:0000259" key="6">
    <source>
        <dbReference type="PROSITE" id="PS51387"/>
    </source>
</evidence>
<dbReference type="GO" id="GO:0071949">
    <property type="term" value="F:FAD binding"/>
    <property type="evidence" value="ECO:0007669"/>
    <property type="project" value="InterPro"/>
</dbReference>
<dbReference type="InterPro" id="IPR050416">
    <property type="entry name" value="FAD-linked_Oxidoreductase"/>
</dbReference>
<accession>A0A8H4LS71</accession>
<evidence type="ECO:0000256" key="4">
    <source>
        <dbReference type="ARBA" id="ARBA00023002"/>
    </source>
</evidence>
<dbReference type="Proteomes" id="UP000557566">
    <property type="component" value="Unassembled WGS sequence"/>
</dbReference>
<name>A0A8H4LS71_9HYPO</name>
<dbReference type="EMBL" id="JAAVMX010000012">
    <property type="protein sequence ID" value="KAF4503991.1"/>
    <property type="molecule type" value="Genomic_DNA"/>
</dbReference>
<dbReference type="InterPro" id="IPR016169">
    <property type="entry name" value="FAD-bd_PCMH_sub2"/>
</dbReference>
<organism evidence="7 8">
    <name type="scientific">Ophiocordyceps sinensis</name>
    <dbReference type="NCBI Taxonomy" id="72228"/>
    <lineage>
        <taxon>Eukaryota</taxon>
        <taxon>Fungi</taxon>
        <taxon>Dikarya</taxon>
        <taxon>Ascomycota</taxon>
        <taxon>Pezizomycotina</taxon>
        <taxon>Sordariomycetes</taxon>
        <taxon>Hypocreomycetidae</taxon>
        <taxon>Hypocreales</taxon>
        <taxon>Ophiocordycipitaceae</taxon>
        <taxon>Ophiocordyceps</taxon>
    </lineage>
</organism>
<feature type="domain" description="FAD-binding PCMH-type" evidence="6">
    <location>
        <begin position="69"/>
        <end position="242"/>
    </location>
</feature>
<feature type="chain" id="PRO_5034238102" description="FAD-binding PCMH-type domain-containing protein" evidence="5">
    <location>
        <begin position="18"/>
        <end position="537"/>
    </location>
</feature>
<dbReference type="PANTHER" id="PTHR42973">
    <property type="entry name" value="BINDING OXIDOREDUCTASE, PUTATIVE (AFU_ORTHOLOGUE AFUA_1G17690)-RELATED"/>
    <property type="match status" value="1"/>
</dbReference>